<keyword evidence="2" id="KW-0449">Lipoprotein</keyword>
<dbReference type="InterPro" id="IPR006689">
    <property type="entry name" value="Small_GTPase_ARF/SAR"/>
</dbReference>
<proteinExistence type="inferred from homology"/>
<dbReference type="GO" id="GO:0003924">
    <property type="term" value="F:GTPase activity"/>
    <property type="evidence" value="ECO:0007669"/>
    <property type="project" value="InterPro"/>
</dbReference>
<accession>A0A150FZ59</accession>
<dbReference type="AlphaFoldDB" id="A0A150FZ59"/>
<reference evidence="8" key="1">
    <citation type="journal article" date="2016" name="Nat. Commun.">
        <title>The Gonium pectorale genome demonstrates co-option of cell cycle regulation during the evolution of multicellularity.</title>
        <authorList>
            <person name="Hanschen E.R."/>
            <person name="Marriage T.N."/>
            <person name="Ferris P.J."/>
            <person name="Hamaji T."/>
            <person name="Toyoda A."/>
            <person name="Fujiyama A."/>
            <person name="Neme R."/>
            <person name="Noguchi H."/>
            <person name="Minakuchi Y."/>
            <person name="Suzuki M."/>
            <person name="Kawai-Toyooka H."/>
            <person name="Smith D.R."/>
            <person name="Sparks H."/>
            <person name="Anderson J."/>
            <person name="Bakaric R."/>
            <person name="Luria V."/>
            <person name="Karger A."/>
            <person name="Kirschner M.W."/>
            <person name="Durand P.M."/>
            <person name="Michod R.E."/>
            <person name="Nozaki H."/>
            <person name="Olson B.J."/>
        </authorList>
    </citation>
    <scope>NUCLEOTIDE SEQUENCE [LARGE SCALE GENOMIC DNA]</scope>
    <source>
        <strain evidence="8">NIES-2863</strain>
    </source>
</reference>
<evidence type="ECO:0000313" key="8">
    <source>
        <dbReference type="Proteomes" id="UP000075714"/>
    </source>
</evidence>
<dbReference type="InterPro" id="IPR024156">
    <property type="entry name" value="Small_GTPase_ARF"/>
</dbReference>
<dbReference type="GO" id="GO:0016192">
    <property type="term" value="P:vesicle-mediated transport"/>
    <property type="evidence" value="ECO:0007669"/>
    <property type="project" value="UniProtKB-KW"/>
</dbReference>
<evidence type="ECO:0000313" key="7">
    <source>
        <dbReference type="EMBL" id="KXZ42867.1"/>
    </source>
</evidence>
<evidence type="ECO:0000256" key="1">
    <source>
        <dbReference type="ARBA" id="ARBA00010290"/>
    </source>
</evidence>
<dbReference type="InterPro" id="IPR027417">
    <property type="entry name" value="P-loop_NTPase"/>
</dbReference>
<evidence type="ECO:0000256" key="6">
    <source>
        <dbReference type="PIRSR" id="PIRSR606689-1"/>
    </source>
</evidence>
<dbReference type="PANTHER" id="PTHR11711">
    <property type="entry name" value="ADP RIBOSYLATION FACTOR-RELATED"/>
    <property type="match status" value="1"/>
</dbReference>
<dbReference type="GO" id="GO:0005525">
    <property type="term" value="F:GTP binding"/>
    <property type="evidence" value="ECO:0007669"/>
    <property type="project" value="UniProtKB-KW"/>
</dbReference>
<evidence type="ECO:0000256" key="2">
    <source>
        <dbReference type="ARBA" id="ARBA00022707"/>
    </source>
</evidence>
<comment type="similarity">
    <text evidence="1">Belongs to the small GTPase superfamily. Arf family.</text>
</comment>
<sequence>MMSTLWAMLFGNKEYKIVMSELFNLLESDELAKTPILVYANKQDLRDAMSVEELTGALMLHSIRNHDWHIQACCALTGEGLLDGINWVYQRTKGNAS</sequence>
<keyword evidence="5 6" id="KW-0342">GTP-binding</keyword>
<keyword evidence="3 6" id="KW-0547">Nucleotide-binding</keyword>
<evidence type="ECO:0000256" key="3">
    <source>
        <dbReference type="ARBA" id="ARBA00022741"/>
    </source>
</evidence>
<dbReference type="EMBL" id="LSYV01000114">
    <property type="protein sequence ID" value="KXZ42867.1"/>
    <property type="molecule type" value="Genomic_DNA"/>
</dbReference>
<evidence type="ECO:0000256" key="5">
    <source>
        <dbReference type="ARBA" id="ARBA00023134"/>
    </source>
</evidence>
<organism evidence="7 8">
    <name type="scientific">Gonium pectorale</name>
    <name type="common">Green alga</name>
    <dbReference type="NCBI Taxonomy" id="33097"/>
    <lineage>
        <taxon>Eukaryota</taxon>
        <taxon>Viridiplantae</taxon>
        <taxon>Chlorophyta</taxon>
        <taxon>core chlorophytes</taxon>
        <taxon>Chlorophyceae</taxon>
        <taxon>CS clade</taxon>
        <taxon>Chlamydomonadales</taxon>
        <taxon>Volvocaceae</taxon>
        <taxon>Gonium</taxon>
    </lineage>
</organism>
<keyword evidence="2" id="KW-0519">Myristate</keyword>
<dbReference type="STRING" id="33097.A0A150FZ59"/>
<dbReference type="SUPFAM" id="SSF52540">
    <property type="entry name" value="P-loop containing nucleoside triphosphate hydrolases"/>
    <property type="match status" value="1"/>
</dbReference>
<dbReference type="OrthoDB" id="2011769at2759"/>
<keyword evidence="4" id="KW-0813">Transport</keyword>
<keyword evidence="8" id="KW-1185">Reference proteome</keyword>
<protein>
    <submittedName>
        <fullName evidence="7">Uncharacterized protein</fullName>
    </submittedName>
</protein>
<evidence type="ECO:0000256" key="4">
    <source>
        <dbReference type="ARBA" id="ARBA00022892"/>
    </source>
</evidence>
<keyword evidence="4" id="KW-0931">ER-Golgi transport</keyword>
<dbReference type="Gene3D" id="3.40.50.300">
    <property type="entry name" value="P-loop containing nucleotide triphosphate hydrolases"/>
    <property type="match status" value="1"/>
</dbReference>
<comment type="caution">
    <text evidence="7">The sequence shown here is derived from an EMBL/GenBank/DDBJ whole genome shotgun (WGS) entry which is preliminary data.</text>
</comment>
<feature type="binding site" evidence="6">
    <location>
        <begin position="41"/>
        <end position="44"/>
    </location>
    <ligand>
        <name>GTP</name>
        <dbReference type="ChEBI" id="CHEBI:37565"/>
    </ligand>
</feature>
<gene>
    <name evidence="7" type="ORF">GPECTOR_114g318</name>
</gene>
<dbReference type="Pfam" id="PF00025">
    <property type="entry name" value="Arf"/>
    <property type="match status" value="1"/>
</dbReference>
<name>A0A150FZ59_GONPE</name>
<dbReference type="Proteomes" id="UP000075714">
    <property type="component" value="Unassembled WGS sequence"/>
</dbReference>